<dbReference type="AlphaFoldDB" id="A0A7K1U782"/>
<evidence type="ECO:0000313" key="2">
    <source>
        <dbReference type="EMBL" id="MVT10218.1"/>
    </source>
</evidence>
<dbReference type="Gene3D" id="3.40.50.150">
    <property type="entry name" value="Vaccinia Virus protein VP39"/>
    <property type="match status" value="1"/>
</dbReference>
<dbReference type="InterPro" id="IPR013217">
    <property type="entry name" value="Methyltransf_12"/>
</dbReference>
<gene>
    <name evidence="2" type="ORF">GO493_18245</name>
</gene>
<organism evidence="2 3">
    <name type="scientific">Chitinophaga tropicalis</name>
    <dbReference type="NCBI Taxonomy" id="2683588"/>
    <lineage>
        <taxon>Bacteria</taxon>
        <taxon>Pseudomonadati</taxon>
        <taxon>Bacteroidota</taxon>
        <taxon>Chitinophagia</taxon>
        <taxon>Chitinophagales</taxon>
        <taxon>Chitinophagaceae</taxon>
        <taxon>Chitinophaga</taxon>
    </lineage>
</organism>
<comment type="caution">
    <text evidence="2">The sequence shown here is derived from an EMBL/GenBank/DDBJ whole genome shotgun (WGS) entry which is preliminary data.</text>
</comment>
<protein>
    <submittedName>
        <fullName evidence="2">Methyltransferase</fullName>
    </submittedName>
</protein>
<feature type="domain" description="Methyltransferase type 12" evidence="1">
    <location>
        <begin position="42"/>
        <end position="141"/>
    </location>
</feature>
<dbReference type="Pfam" id="PF08242">
    <property type="entry name" value="Methyltransf_12"/>
    <property type="match status" value="1"/>
</dbReference>
<dbReference type="Proteomes" id="UP000461730">
    <property type="component" value="Unassembled WGS sequence"/>
</dbReference>
<proteinExistence type="predicted"/>
<dbReference type="GO" id="GO:0032259">
    <property type="term" value="P:methylation"/>
    <property type="evidence" value="ECO:0007669"/>
    <property type="project" value="UniProtKB-KW"/>
</dbReference>
<sequence>MDFNYKEMDPEGWETLKVISEADKLNQWMFDTIHPFLKGKVLEIGSGIGNISSFVLNNNYQLTMSDIRPSYREVLKKHFGGHPNTSEVMELDIVDPDFDQKFGKYFNTFDAIFALNVVEHIKDDKLAIANCKKLLAPGGKLTILVPAYQSLYNHFDEALEHYRRYNKTTLSALFTANDLRITRKQYFNAAGIMGWYVSGKLQKNKIIPGGQMKLYNTLVPVFRLTDKVLLNRLGLSVIVSGTKD</sequence>
<dbReference type="InterPro" id="IPR029063">
    <property type="entry name" value="SAM-dependent_MTases_sf"/>
</dbReference>
<accession>A0A7K1U782</accession>
<evidence type="ECO:0000259" key="1">
    <source>
        <dbReference type="Pfam" id="PF08242"/>
    </source>
</evidence>
<name>A0A7K1U782_9BACT</name>
<dbReference type="SUPFAM" id="SSF53335">
    <property type="entry name" value="S-adenosyl-L-methionine-dependent methyltransferases"/>
    <property type="match status" value="1"/>
</dbReference>
<reference evidence="2 3" key="1">
    <citation type="submission" date="2019-12" db="EMBL/GenBank/DDBJ databases">
        <title>Chitinophaga sp. strain ysch24 (GDMCC 1.1355), whole genome shotgun sequence.</title>
        <authorList>
            <person name="Zhang X."/>
        </authorList>
    </citation>
    <scope>NUCLEOTIDE SEQUENCE [LARGE SCALE GENOMIC DNA]</scope>
    <source>
        <strain evidence="3">ysch24</strain>
    </source>
</reference>
<dbReference type="RefSeq" id="WP_157307665.1">
    <property type="nucleotide sequence ID" value="NZ_WRXN01000008.1"/>
</dbReference>
<dbReference type="PANTHER" id="PTHR43861">
    <property type="entry name" value="TRANS-ACONITATE 2-METHYLTRANSFERASE-RELATED"/>
    <property type="match status" value="1"/>
</dbReference>
<evidence type="ECO:0000313" key="3">
    <source>
        <dbReference type="Proteomes" id="UP000461730"/>
    </source>
</evidence>
<dbReference type="CDD" id="cd02440">
    <property type="entry name" value="AdoMet_MTases"/>
    <property type="match status" value="1"/>
</dbReference>
<keyword evidence="3" id="KW-1185">Reference proteome</keyword>
<keyword evidence="2" id="KW-0489">Methyltransferase</keyword>
<dbReference type="EMBL" id="WRXN01000008">
    <property type="protein sequence ID" value="MVT10218.1"/>
    <property type="molecule type" value="Genomic_DNA"/>
</dbReference>
<keyword evidence="2" id="KW-0808">Transferase</keyword>
<dbReference type="GO" id="GO:0008168">
    <property type="term" value="F:methyltransferase activity"/>
    <property type="evidence" value="ECO:0007669"/>
    <property type="project" value="UniProtKB-KW"/>
</dbReference>